<organism evidence="1 2">
    <name type="scientific">Glarea lozoyensis (strain ATCC 74030 / MF5533)</name>
    <dbReference type="NCBI Taxonomy" id="1104152"/>
    <lineage>
        <taxon>Eukaryota</taxon>
        <taxon>Fungi</taxon>
        <taxon>Dikarya</taxon>
        <taxon>Ascomycota</taxon>
        <taxon>Pezizomycotina</taxon>
        <taxon>Leotiomycetes</taxon>
        <taxon>Helotiales</taxon>
        <taxon>Helotiaceae</taxon>
        <taxon>Glarea</taxon>
    </lineage>
</organism>
<dbReference type="Gene3D" id="3.40.50.150">
    <property type="entry name" value="Vaccinia Virus protein VP39"/>
    <property type="match status" value="2"/>
</dbReference>
<proteinExistence type="predicted"/>
<dbReference type="Proteomes" id="UP000005446">
    <property type="component" value="Unassembled WGS sequence"/>
</dbReference>
<dbReference type="InParanoid" id="H0EZJ0"/>
<keyword evidence="1" id="KW-0808">Transferase</keyword>
<dbReference type="PANTHER" id="PTHR43712">
    <property type="entry name" value="PUTATIVE (AFU_ORTHOLOGUE AFUA_4G14580)-RELATED"/>
    <property type="match status" value="1"/>
</dbReference>
<dbReference type="GO" id="GO:0032259">
    <property type="term" value="P:methylation"/>
    <property type="evidence" value="ECO:0007669"/>
    <property type="project" value="UniProtKB-KW"/>
</dbReference>
<sequence>MGRTLKIPISNRMMDSPFNSLLRQVAEGAPEAATERKALLASAKELVLALERPDDVIERVCVQLLETSTIKIAVELGIFKLLNDEATPAPSAASIARDTNSDPVLIDVKYQNPTDPKVTALGKANKVTGVTPMDIFFGSPHLNAFVLYMGTFTMGHKQWTEVFPVEAKMIQRLQAGEDSVTMVDVGGGFGHQANLLKDTFPTLPGKLVVQDLPQMKGEDLPGIEFQAHDFFLEQPIKAMEPSYSRLLVNEWVIPERGASRFMTIEDMNMMALSGMERTERQHGELLEAAGLKISNIFYANDSFSKSVIEAVVA</sequence>
<dbReference type="PANTHER" id="PTHR43712:SF17">
    <property type="entry name" value="O-METHYLTRANSFERASE"/>
    <property type="match status" value="1"/>
</dbReference>
<protein>
    <submittedName>
        <fullName evidence="1">Putative Sterigmatocystin 8-O-methyltransferase</fullName>
    </submittedName>
</protein>
<dbReference type="OrthoDB" id="1535081at2759"/>
<keyword evidence="1" id="KW-0489">Methyltransferase</keyword>
<dbReference type="InterPro" id="IPR029063">
    <property type="entry name" value="SAM-dependent_MTases_sf"/>
</dbReference>
<dbReference type="EMBL" id="AGUE01000288">
    <property type="protein sequence ID" value="EHK96043.1"/>
    <property type="molecule type" value="Genomic_DNA"/>
</dbReference>
<reference evidence="1 2" key="1">
    <citation type="journal article" date="2012" name="Eukaryot. Cell">
        <title>Genome sequence of the fungus Glarea lozoyensis: the first genome sequence of a species from the Helotiaceae family.</title>
        <authorList>
            <person name="Youssar L."/>
            <person name="Gruening B.A."/>
            <person name="Erxleben A."/>
            <person name="Guenther S."/>
            <person name="Huettel W."/>
        </authorList>
    </citation>
    <scope>NUCLEOTIDE SEQUENCE [LARGE SCALE GENOMIC DNA]</scope>
    <source>
        <strain evidence="2">ATCC 74030 / MF5533</strain>
    </source>
</reference>
<evidence type="ECO:0000313" key="2">
    <source>
        <dbReference type="Proteomes" id="UP000005446"/>
    </source>
</evidence>
<keyword evidence="2" id="KW-1185">Reference proteome</keyword>
<dbReference type="HOGENOM" id="CLU_005533_5_0_1"/>
<evidence type="ECO:0000313" key="1">
    <source>
        <dbReference type="EMBL" id="EHK96043.1"/>
    </source>
</evidence>
<dbReference type="SUPFAM" id="SSF53335">
    <property type="entry name" value="S-adenosyl-L-methionine-dependent methyltransferases"/>
    <property type="match status" value="1"/>
</dbReference>
<dbReference type="GO" id="GO:0008168">
    <property type="term" value="F:methyltransferase activity"/>
    <property type="evidence" value="ECO:0007669"/>
    <property type="project" value="UniProtKB-KW"/>
</dbReference>
<gene>
    <name evidence="1" type="ORF">M7I_8259</name>
</gene>
<comment type="caution">
    <text evidence="1">The sequence shown here is derived from an EMBL/GenBank/DDBJ whole genome shotgun (WGS) entry which is preliminary data.</text>
</comment>
<accession>H0EZJ0</accession>
<name>H0EZJ0_GLAL7</name>
<dbReference type="AlphaFoldDB" id="H0EZJ0"/>